<sequence>MAKEHVKRKMSGKEQVFWGKYAEKLAKYGVSGRNAEWHVRRAQEFVYGLEGLKLNAVTSVYLDSYLDVLGRTPGFKVWQLRQVIYALRILFLSKGSVLGFKCCESKKGHPLEVPVKHKIPFHGRFSTTCLFPFSLIGSALIPIAERLLPSGSSSRGLPRDSSRGCSVTHLDLGCRRRRQPPALCAASPFRYCGTRKPSVPVHRPFSQSGLPSVPHLRVLRVSRPLGAGNGATAFQTIELGRRRIPISPLVLPDPFPVPGGIPFIQTSAFHQNPFRSLHATSPWPTCRPALFSP</sequence>
<dbReference type="AlphaFoldDB" id="A0A6C2U3G8"/>
<dbReference type="Proteomes" id="UP000366872">
    <property type="component" value="Unassembled WGS sequence"/>
</dbReference>
<gene>
    <name evidence="1" type="ORF">PDESU_03103</name>
</gene>
<keyword evidence="2" id="KW-1185">Reference proteome</keyword>
<evidence type="ECO:0000313" key="1">
    <source>
        <dbReference type="EMBL" id="VGO14540.1"/>
    </source>
</evidence>
<reference evidence="1 2" key="1">
    <citation type="submission" date="2019-04" db="EMBL/GenBank/DDBJ databases">
        <authorList>
            <person name="Van Vliet M D."/>
        </authorList>
    </citation>
    <scope>NUCLEOTIDE SEQUENCE [LARGE SCALE GENOMIC DNA]</scope>
    <source>
        <strain evidence="1 2">F1</strain>
    </source>
</reference>
<organism evidence="1 2">
    <name type="scientific">Pontiella desulfatans</name>
    <dbReference type="NCBI Taxonomy" id="2750659"/>
    <lineage>
        <taxon>Bacteria</taxon>
        <taxon>Pseudomonadati</taxon>
        <taxon>Kiritimatiellota</taxon>
        <taxon>Kiritimatiellia</taxon>
        <taxon>Kiritimatiellales</taxon>
        <taxon>Pontiellaceae</taxon>
        <taxon>Pontiella</taxon>
    </lineage>
</organism>
<dbReference type="RefSeq" id="WP_136080012.1">
    <property type="nucleotide sequence ID" value="NZ_CAAHFG010000001.1"/>
</dbReference>
<name>A0A6C2U3G8_PONDE</name>
<protein>
    <recommendedName>
        <fullName evidence="3">Core-binding (CB) domain-containing protein</fullName>
    </recommendedName>
</protein>
<proteinExistence type="predicted"/>
<evidence type="ECO:0000313" key="2">
    <source>
        <dbReference type="Proteomes" id="UP000366872"/>
    </source>
</evidence>
<evidence type="ECO:0008006" key="3">
    <source>
        <dbReference type="Google" id="ProtNLM"/>
    </source>
</evidence>
<accession>A0A6C2U3G8</accession>
<dbReference type="EMBL" id="CAAHFG010000001">
    <property type="protein sequence ID" value="VGO14540.1"/>
    <property type="molecule type" value="Genomic_DNA"/>
</dbReference>